<feature type="domain" description="Type IX secretion system protein PorV" evidence="2">
    <location>
        <begin position="26"/>
        <end position="169"/>
    </location>
</feature>
<dbReference type="NCBIfam" id="NF033709">
    <property type="entry name" value="PorV_fam"/>
    <property type="match status" value="1"/>
</dbReference>
<dbReference type="InterPro" id="IPR045741">
    <property type="entry name" value="PorV"/>
</dbReference>
<feature type="chain" id="PRO_5041993192" evidence="1">
    <location>
        <begin position="23"/>
        <end position="341"/>
    </location>
</feature>
<dbReference type="Pfam" id="PF19572">
    <property type="entry name" value="PorV"/>
    <property type="match status" value="1"/>
</dbReference>
<comment type="caution">
    <text evidence="3">The sequence shown here is derived from an EMBL/GenBank/DDBJ whole genome shotgun (WGS) entry which is preliminary data.</text>
</comment>
<reference evidence="3" key="1">
    <citation type="submission" date="2023-03" db="EMBL/GenBank/DDBJ databases">
        <title>Stygiobacter electus gen. nov., sp. nov., facultatively anaerobic thermotolerant bacterium of the class Ignavibacteria from a well of Yessentuki mineral water deposit.</title>
        <authorList>
            <person name="Podosokorskaya O.A."/>
            <person name="Elcheninov A.G."/>
            <person name="Petrova N.F."/>
            <person name="Zavarzina D.G."/>
            <person name="Kublanov I.V."/>
            <person name="Merkel A.Y."/>
        </authorList>
    </citation>
    <scope>NUCLEOTIDE SEQUENCE</scope>
    <source>
        <strain evidence="3">09-Me</strain>
    </source>
</reference>
<organism evidence="3 4">
    <name type="scientific">Stygiobacter electus</name>
    <dbReference type="NCBI Taxonomy" id="3032292"/>
    <lineage>
        <taxon>Bacteria</taxon>
        <taxon>Pseudomonadati</taxon>
        <taxon>Ignavibacteriota</taxon>
        <taxon>Ignavibacteria</taxon>
        <taxon>Ignavibacteriales</taxon>
        <taxon>Melioribacteraceae</taxon>
        <taxon>Stygiobacter</taxon>
    </lineage>
</organism>
<proteinExistence type="predicted"/>
<dbReference type="AlphaFoldDB" id="A0AAE3P1F5"/>
<feature type="signal peptide" evidence="1">
    <location>
        <begin position="1"/>
        <end position="22"/>
    </location>
</feature>
<evidence type="ECO:0000259" key="2">
    <source>
        <dbReference type="Pfam" id="PF19572"/>
    </source>
</evidence>
<evidence type="ECO:0000313" key="4">
    <source>
        <dbReference type="Proteomes" id="UP001221302"/>
    </source>
</evidence>
<keyword evidence="4" id="KW-1185">Reference proteome</keyword>
<dbReference type="Gene3D" id="2.40.160.60">
    <property type="entry name" value="Outer membrane protein transport protein (OMPP1/FadL/TodX)"/>
    <property type="match status" value="1"/>
</dbReference>
<dbReference type="SUPFAM" id="SSF56935">
    <property type="entry name" value="Porins"/>
    <property type="match status" value="1"/>
</dbReference>
<name>A0AAE3P1F5_9BACT</name>
<gene>
    <name evidence="3" type="ORF">P0M35_10385</name>
</gene>
<protein>
    <submittedName>
        <fullName evidence="3">PorV/PorQ family protein</fullName>
    </submittedName>
</protein>
<evidence type="ECO:0000256" key="1">
    <source>
        <dbReference type="SAM" id="SignalP"/>
    </source>
</evidence>
<evidence type="ECO:0000313" key="3">
    <source>
        <dbReference type="EMBL" id="MDF1612559.1"/>
    </source>
</evidence>
<sequence>MINKKLIMTLILAAFIMQPILAQTVTKTGTTAAKFLSIGVGARANAMGGAYSSVANDVSAIYWNPAGIASVNETQTLFTYTKMFADININYFGFVIPAGDYGTFGASVTALNVGDMDVTTEFLPEGTGEKFSAGSYAFTLSYAKFITENFAVGANVKYIRESIYNSSASGIAFDIGTIFTTPFYGIKFASSISNYGSKMQMSGDDLLIRHDPDPQRAGNNQTIDAFYKTDKFELPLRLQIGISRDFKILDEHRLTLAIDATHPNDNNQWVNVGSEISLFNDLISLRGGYKTLFLKDTQEGLTLGAGIKYDGLGFFKISVDYSYQQLKFLDNMHSFSIMLGF</sequence>
<dbReference type="RefSeq" id="WP_321536330.1">
    <property type="nucleotide sequence ID" value="NZ_JARGDL010000015.1"/>
</dbReference>
<keyword evidence="1" id="KW-0732">Signal</keyword>
<dbReference type="Proteomes" id="UP001221302">
    <property type="component" value="Unassembled WGS sequence"/>
</dbReference>
<dbReference type="EMBL" id="JARGDL010000015">
    <property type="protein sequence ID" value="MDF1612559.1"/>
    <property type="molecule type" value="Genomic_DNA"/>
</dbReference>
<accession>A0AAE3P1F5</accession>